<feature type="domain" description="DUF6598" evidence="1">
    <location>
        <begin position="43"/>
        <end position="145"/>
    </location>
</feature>
<dbReference type="InterPro" id="IPR046533">
    <property type="entry name" value="DUF6598"/>
</dbReference>
<evidence type="ECO:0000313" key="3">
    <source>
        <dbReference type="Proteomes" id="UP001237642"/>
    </source>
</evidence>
<reference evidence="2" key="2">
    <citation type="submission" date="2023-05" db="EMBL/GenBank/DDBJ databases">
        <authorList>
            <person name="Schelkunov M.I."/>
        </authorList>
    </citation>
    <scope>NUCLEOTIDE SEQUENCE</scope>
    <source>
        <strain evidence="2">Hsosn_3</strain>
        <tissue evidence="2">Leaf</tissue>
    </source>
</reference>
<dbReference type="Pfam" id="PF20241">
    <property type="entry name" value="DUF6598"/>
    <property type="match status" value="1"/>
</dbReference>
<comment type="caution">
    <text evidence="2">The sequence shown here is derived from an EMBL/GenBank/DDBJ whole genome shotgun (WGS) entry which is preliminary data.</text>
</comment>
<gene>
    <name evidence="2" type="ORF">POM88_002119</name>
</gene>
<accession>A0AAD8NAA1</accession>
<dbReference type="AlphaFoldDB" id="A0AAD8NAA1"/>
<organism evidence="2 3">
    <name type="scientific">Heracleum sosnowskyi</name>
    <dbReference type="NCBI Taxonomy" id="360622"/>
    <lineage>
        <taxon>Eukaryota</taxon>
        <taxon>Viridiplantae</taxon>
        <taxon>Streptophyta</taxon>
        <taxon>Embryophyta</taxon>
        <taxon>Tracheophyta</taxon>
        <taxon>Spermatophyta</taxon>
        <taxon>Magnoliopsida</taxon>
        <taxon>eudicotyledons</taxon>
        <taxon>Gunneridae</taxon>
        <taxon>Pentapetalae</taxon>
        <taxon>asterids</taxon>
        <taxon>campanulids</taxon>
        <taxon>Apiales</taxon>
        <taxon>Apiaceae</taxon>
        <taxon>Apioideae</taxon>
        <taxon>apioid superclade</taxon>
        <taxon>Tordylieae</taxon>
        <taxon>Tordyliinae</taxon>
        <taxon>Heracleum</taxon>
    </lineage>
</organism>
<name>A0AAD8NAA1_9APIA</name>
<sequence length="163" mass="18066">MLREAEYERLVSWILLCLLFPPPLWWSTGDAFLQRLDMGKPSIKHGDQLTLTGPTLAPISCPSGYLVIEVDLFCGAFKGSTRIDWAPVPGDECKSLKTNFVSKHGEISIFLGMFFYATEALIEVSLSTKDSSDVYVGGIVAARSSKFVAQNKRQDESQSHLEC</sequence>
<reference evidence="2" key="1">
    <citation type="submission" date="2023-02" db="EMBL/GenBank/DDBJ databases">
        <title>Genome of toxic invasive species Heracleum sosnowskyi carries increased number of genes despite the absence of recent whole-genome duplications.</title>
        <authorList>
            <person name="Schelkunov M."/>
            <person name="Shtratnikova V."/>
            <person name="Makarenko M."/>
            <person name="Klepikova A."/>
            <person name="Omelchenko D."/>
            <person name="Novikova G."/>
            <person name="Obukhova E."/>
            <person name="Bogdanov V."/>
            <person name="Penin A."/>
            <person name="Logacheva M."/>
        </authorList>
    </citation>
    <scope>NUCLEOTIDE SEQUENCE</scope>
    <source>
        <strain evidence="2">Hsosn_3</strain>
        <tissue evidence="2">Leaf</tissue>
    </source>
</reference>
<keyword evidence="3" id="KW-1185">Reference proteome</keyword>
<evidence type="ECO:0000259" key="1">
    <source>
        <dbReference type="Pfam" id="PF20241"/>
    </source>
</evidence>
<protein>
    <recommendedName>
        <fullName evidence="1">DUF6598 domain-containing protein</fullName>
    </recommendedName>
</protein>
<dbReference type="Proteomes" id="UP001237642">
    <property type="component" value="Unassembled WGS sequence"/>
</dbReference>
<proteinExistence type="predicted"/>
<dbReference type="EMBL" id="JAUIZM010000001">
    <property type="protein sequence ID" value="KAK1402514.1"/>
    <property type="molecule type" value="Genomic_DNA"/>
</dbReference>
<evidence type="ECO:0000313" key="2">
    <source>
        <dbReference type="EMBL" id="KAK1402514.1"/>
    </source>
</evidence>